<sequence>MAWDEWEQLKSAAGERQSTRMRLNRVPDETGDGKSLATNPQGDLKVSNQHLSRIGDQAFELCNRLWREGRVAERTTDSAGTDLAAQGFELGGALTQVSLSWSSSLADLMDACAQISNHMDYTKNAHAGDEVFIERQMSGIAALDAGFDERAGAPGGHNTVYDAKKAAE</sequence>
<dbReference type="Proteomes" id="UP001431313">
    <property type="component" value="Unassembled WGS sequence"/>
</dbReference>
<dbReference type="EMBL" id="JANUGQ010000001">
    <property type="protein sequence ID" value="MCS0634619.1"/>
    <property type="molecule type" value="Genomic_DNA"/>
</dbReference>
<accession>A0ABT2CB56</accession>
<comment type="caution">
    <text evidence="2">The sequence shown here is derived from an EMBL/GenBank/DDBJ whole genome shotgun (WGS) entry which is preliminary data.</text>
</comment>
<protein>
    <recommendedName>
        <fullName evidence="4">AG1 protein</fullName>
    </recommendedName>
</protein>
<dbReference type="RefSeq" id="WP_258785115.1">
    <property type="nucleotide sequence ID" value="NZ_JANUGQ010000001.1"/>
</dbReference>
<organism evidence="2 3">
    <name type="scientific">Streptomyces pyxinae</name>
    <dbReference type="NCBI Taxonomy" id="2970734"/>
    <lineage>
        <taxon>Bacteria</taxon>
        <taxon>Bacillati</taxon>
        <taxon>Actinomycetota</taxon>
        <taxon>Actinomycetes</taxon>
        <taxon>Kitasatosporales</taxon>
        <taxon>Streptomycetaceae</taxon>
        <taxon>Streptomyces</taxon>
    </lineage>
</organism>
<keyword evidence="3" id="KW-1185">Reference proteome</keyword>
<evidence type="ECO:0008006" key="4">
    <source>
        <dbReference type="Google" id="ProtNLM"/>
    </source>
</evidence>
<gene>
    <name evidence="2" type="ORF">NX801_02875</name>
</gene>
<proteinExistence type="predicted"/>
<evidence type="ECO:0000313" key="2">
    <source>
        <dbReference type="EMBL" id="MCS0634619.1"/>
    </source>
</evidence>
<name>A0ABT2CB56_9ACTN</name>
<evidence type="ECO:0000256" key="1">
    <source>
        <dbReference type="SAM" id="MobiDB-lite"/>
    </source>
</evidence>
<evidence type="ECO:0000313" key="3">
    <source>
        <dbReference type="Proteomes" id="UP001431313"/>
    </source>
</evidence>
<feature type="region of interest" description="Disordered" evidence="1">
    <location>
        <begin position="8"/>
        <end position="42"/>
    </location>
</feature>
<reference evidence="2" key="1">
    <citation type="submission" date="2022-08" db="EMBL/GenBank/DDBJ databases">
        <authorList>
            <person name="Somphong A."/>
            <person name="Phongsopitanun W."/>
        </authorList>
    </citation>
    <scope>NUCLEOTIDE SEQUENCE</scope>
    <source>
        <strain evidence="2">LP05-1</strain>
    </source>
</reference>